<sequence>MEHEVYDAFFEAEDNHWWFEGRRRILNSILDQVFPTGGLQIADVGCGTGGMARLLNQYGTVTGVDEAPEAREYCARRGLPIVLTPEEWDQEGKTFDLVTSFDVVEHVEDDVAFLESLKARLSPSGWLLVTVPAYQFMWSVFDEMNHHKRRYTRGRLKQSLAKSGFEVERMSHFNTHLFPGVLIMRMIEKVKPEDPSMTPQQHLEKWFRVGPLNSFFANVFASERHWLRRGDLPFGSSIVALARPKRT</sequence>
<accession>A0A7Y2E7X0</accession>
<keyword evidence="1" id="KW-0489">Methyltransferase</keyword>
<protein>
    <submittedName>
        <fullName evidence="1">Methyltransferase domain-containing protein</fullName>
    </submittedName>
</protein>
<dbReference type="InterPro" id="IPR029063">
    <property type="entry name" value="SAM-dependent_MTases_sf"/>
</dbReference>
<dbReference type="PANTHER" id="PTHR43861:SF1">
    <property type="entry name" value="TRANS-ACONITATE 2-METHYLTRANSFERASE"/>
    <property type="match status" value="1"/>
</dbReference>
<evidence type="ECO:0000313" key="2">
    <source>
        <dbReference type="Proteomes" id="UP000547674"/>
    </source>
</evidence>
<dbReference type="EMBL" id="JABDJR010000343">
    <property type="protein sequence ID" value="NNF06828.1"/>
    <property type="molecule type" value="Genomic_DNA"/>
</dbReference>
<dbReference type="Pfam" id="PF13489">
    <property type="entry name" value="Methyltransf_23"/>
    <property type="match status" value="1"/>
</dbReference>
<dbReference type="GO" id="GO:0008168">
    <property type="term" value="F:methyltransferase activity"/>
    <property type="evidence" value="ECO:0007669"/>
    <property type="project" value="UniProtKB-KW"/>
</dbReference>
<dbReference type="PANTHER" id="PTHR43861">
    <property type="entry name" value="TRANS-ACONITATE 2-METHYLTRANSFERASE-RELATED"/>
    <property type="match status" value="1"/>
</dbReference>
<keyword evidence="1" id="KW-0808">Transferase</keyword>
<name>A0A7Y2E7X0_UNCEI</name>
<dbReference type="AlphaFoldDB" id="A0A7Y2E7X0"/>
<organism evidence="1 2">
    <name type="scientific">Eiseniibacteriota bacterium</name>
    <dbReference type="NCBI Taxonomy" id="2212470"/>
    <lineage>
        <taxon>Bacteria</taxon>
        <taxon>Candidatus Eiseniibacteriota</taxon>
    </lineage>
</organism>
<gene>
    <name evidence="1" type="ORF">HKN21_08705</name>
</gene>
<dbReference type="Gene3D" id="3.40.50.150">
    <property type="entry name" value="Vaccinia Virus protein VP39"/>
    <property type="match status" value="1"/>
</dbReference>
<dbReference type="Proteomes" id="UP000547674">
    <property type="component" value="Unassembled WGS sequence"/>
</dbReference>
<evidence type="ECO:0000313" key="1">
    <source>
        <dbReference type="EMBL" id="NNF06828.1"/>
    </source>
</evidence>
<proteinExistence type="predicted"/>
<reference evidence="1 2" key="1">
    <citation type="submission" date="2020-03" db="EMBL/GenBank/DDBJ databases">
        <title>Metabolic flexibility allows generalist bacteria to become dominant in a frequently disturbed ecosystem.</title>
        <authorList>
            <person name="Chen Y.-J."/>
            <person name="Leung P.M."/>
            <person name="Bay S.K."/>
            <person name="Hugenholtz P."/>
            <person name="Kessler A.J."/>
            <person name="Shelley G."/>
            <person name="Waite D.W."/>
            <person name="Cook P.L."/>
            <person name="Greening C."/>
        </authorList>
    </citation>
    <scope>NUCLEOTIDE SEQUENCE [LARGE SCALE GENOMIC DNA]</scope>
    <source>
        <strain evidence="1">SS_bin_28</strain>
    </source>
</reference>
<comment type="caution">
    <text evidence="1">The sequence shown here is derived from an EMBL/GenBank/DDBJ whole genome shotgun (WGS) entry which is preliminary data.</text>
</comment>
<dbReference type="CDD" id="cd02440">
    <property type="entry name" value="AdoMet_MTases"/>
    <property type="match status" value="1"/>
</dbReference>
<dbReference type="SUPFAM" id="SSF53335">
    <property type="entry name" value="S-adenosyl-L-methionine-dependent methyltransferases"/>
    <property type="match status" value="1"/>
</dbReference>
<dbReference type="GO" id="GO:0032259">
    <property type="term" value="P:methylation"/>
    <property type="evidence" value="ECO:0007669"/>
    <property type="project" value="UniProtKB-KW"/>
</dbReference>